<dbReference type="KEGG" id="kmn:HW532_12605"/>
<evidence type="ECO:0000259" key="2">
    <source>
        <dbReference type="Pfam" id="PF07007"/>
    </source>
</evidence>
<keyword evidence="4" id="KW-1185">Reference proteome</keyword>
<evidence type="ECO:0000313" key="3">
    <source>
        <dbReference type="EMBL" id="QPC43459.1"/>
    </source>
</evidence>
<dbReference type="PANTHER" id="PTHR39176:SF1">
    <property type="entry name" value="PERIPLASMIC PROTEIN"/>
    <property type="match status" value="1"/>
</dbReference>
<feature type="chain" id="PRO_5032956757" evidence="1">
    <location>
        <begin position="21"/>
        <end position="134"/>
    </location>
</feature>
<sequence>MKRVFLAAALTVATLPAAHAAGCDDAQDQATMTECAAKSLKASDAELNKLYKEIRGRLADDADTRKLLVSAQRAWIAYRDAECNFSASGVAGGSIYPMMQAMCLDTLTQRRVEDFKQYLNCEEGDLSCPVPPGG</sequence>
<dbReference type="EMBL" id="CP058214">
    <property type="protein sequence ID" value="QPC43459.1"/>
    <property type="molecule type" value="Genomic_DNA"/>
</dbReference>
<dbReference type="InterPro" id="IPR009739">
    <property type="entry name" value="LprI-like_N"/>
</dbReference>
<organism evidence="3 4">
    <name type="scientific">Kaustia mangrovi</name>
    <dbReference type="NCBI Taxonomy" id="2593653"/>
    <lineage>
        <taxon>Bacteria</taxon>
        <taxon>Pseudomonadati</taxon>
        <taxon>Pseudomonadota</taxon>
        <taxon>Alphaproteobacteria</taxon>
        <taxon>Hyphomicrobiales</taxon>
        <taxon>Parvibaculaceae</taxon>
        <taxon>Kaustia</taxon>
    </lineage>
</organism>
<dbReference type="RefSeq" id="WP_213160822.1">
    <property type="nucleotide sequence ID" value="NZ_CP058214.1"/>
</dbReference>
<dbReference type="Proteomes" id="UP000593594">
    <property type="component" value="Chromosome"/>
</dbReference>
<dbReference type="PANTHER" id="PTHR39176">
    <property type="entry name" value="PERIPLASMIC PROTEIN-RELATED"/>
    <property type="match status" value="1"/>
</dbReference>
<dbReference type="AlphaFoldDB" id="A0A7S8C5A9"/>
<accession>A0A7S8C5A9</accession>
<dbReference type="Pfam" id="PF07007">
    <property type="entry name" value="LprI"/>
    <property type="match status" value="1"/>
</dbReference>
<name>A0A7S8C5A9_9HYPH</name>
<evidence type="ECO:0000313" key="4">
    <source>
        <dbReference type="Proteomes" id="UP000593594"/>
    </source>
</evidence>
<keyword evidence="1" id="KW-0732">Signal</keyword>
<gene>
    <name evidence="3" type="ORF">HW532_12605</name>
</gene>
<reference evidence="3 4" key="1">
    <citation type="submission" date="2020-06" db="EMBL/GenBank/DDBJ databases">
        <title>Genome sequence of 2 isolates from Red Sea Mangroves.</title>
        <authorList>
            <person name="Sefrji F."/>
            <person name="Michoud G."/>
            <person name="Merlino G."/>
            <person name="Daffonchio D."/>
        </authorList>
    </citation>
    <scope>NUCLEOTIDE SEQUENCE [LARGE SCALE GENOMIC DNA]</scope>
    <source>
        <strain evidence="3 4">R1DC25</strain>
    </source>
</reference>
<proteinExistence type="predicted"/>
<dbReference type="Gene3D" id="1.20.1270.180">
    <property type="match status" value="1"/>
</dbReference>
<feature type="signal peptide" evidence="1">
    <location>
        <begin position="1"/>
        <end position="20"/>
    </location>
</feature>
<protein>
    <submittedName>
        <fullName evidence="3">DUF1311 domain-containing protein</fullName>
    </submittedName>
</protein>
<feature type="domain" description="Lysozyme inhibitor LprI-like N-terminal" evidence="2">
    <location>
        <begin position="23"/>
        <end position="114"/>
    </location>
</feature>
<evidence type="ECO:0000256" key="1">
    <source>
        <dbReference type="SAM" id="SignalP"/>
    </source>
</evidence>